<evidence type="ECO:0000313" key="3">
    <source>
        <dbReference type="Proteomes" id="UP000006753"/>
    </source>
</evidence>
<dbReference type="KEGG" id="mbe:MBM_03088"/>
<dbReference type="HOGENOM" id="CLU_863504_0_0_1"/>
<evidence type="ECO:0000256" key="1">
    <source>
        <dbReference type="SAM" id="MobiDB-lite"/>
    </source>
</evidence>
<evidence type="ECO:0000313" key="2">
    <source>
        <dbReference type="EMBL" id="EKD18846.1"/>
    </source>
</evidence>
<protein>
    <submittedName>
        <fullName evidence="2">Uncharacterized protein</fullName>
    </submittedName>
</protein>
<dbReference type="InParanoid" id="K1X0W1"/>
<name>K1X0W1_MARBU</name>
<dbReference type="AlphaFoldDB" id="K1X0W1"/>
<keyword evidence="3" id="KW-1185">Reference proteome</keyword>
<sequence length="322" mass="35679">MVCASLNRRADASPFVTRLPAPCLTCNPNGTRGPHPWWFVAGEHTAGSEPSPICSSPEEGRKMQPCFSYGSRDQSDASRCRLMDARLRRRRALGLQALTVDVERAERRMALGSGRRSRSIVGSSTKPCLRGGIWPKPRERPGKARGISSLICTARYATQLGRSRKLQRHRASGSRYFGAVPEQRTRRDVASGYRGVPVSRRQKDGRVKGDSLVPTSRAQLNQPISNHHLPPLEQKFRQLALNILVVFPCFVCAPQDVHGSSFRVDGESNEAGQEAVLGRRDAKSVYEFQRVFVIWIVKDVAESILDVENGHVTVGSENIPVN</sequence>
<reference evidence="2 3" key="1">
    <citation type="journal article" date="2012" name="BMC Genomics">
        <title>Sequencing the genome of Marssonina brunnea reveals fungus-poplar co-evolution.</title>
        <authorList>
            <person name="Zhu S."/>
            <person name="Cao Y.-Z."/>
            <person name="Jiang C."/>
            <person name="Tan B.-Y."/>
            <person name="Wang Z."/>
            <person name="Feng S."/>
            <person name="Zhang L."/>
            <person name="Su X.-H."/>
            <person name="Brejova B."/>
            <person name="Vinar T."/>
            <person name="Xu M."/>
            <person name="Wang M.-X."/>
            <person name="Zhang S.-G."/>
            <person name="Huang M.-R."/>
            <person name="Wu R."/>
            <person name="Zhou Y."/>
        </authorList>
    </citation>
    <scope>NUCLEOTIDE SEQUENCE [LARGE SCALE GENOMIC DNA]</scope>
    <source>
        <strain evidence="2 3">MB_m1</strain>
    </source>
</reference>
<dbReference type="EMBL" id="JH921432">
    <property type="protein sequence ID" value="EKD18846.1"/>
    <property type="molecule type" value="Genomic_DNA"/>
</dbReference>
<organism evidence="2 3">
    <name type="scientific">Marssonina brunnea f. sp. multigermtubi (strain MB_m1)</name>
    <name type="common">Marssonina leaf spot fungus</name>
    <dbReference type="NCBI Taxonomy" id="1072389"/>
    <lineage>
        <taxon>Eukaryota</taxon>
        <taxon>Fungi</taxon>
        <taxon>Dikarya</taxon>
        <taxon>Ascomycota</taxon>
        <taxon>Pezizomycotina</taxon>
        <taxon>Leotiomycetes</taxon>
        <taxon>Helotiales</taxon>
        <taxon>Drepanopezizaceae</taxon>
        <taxon>Drepanopeziza</taxon>
    </lineage>
</organism>
<dbReference type="Proteomes" id="UP000006753">
    <property type="component" value="Unassembled WGS sequence"/>
</dbReference>
<gene>
    <name evidence="2" type="ORF">MBM_03088</name>
</gene>
<accession>K1X0W1</accession>
<feature type="region of interest" description="Disordered" evidence="1">
    <location>
        <begin position="114"/>
        <end position="140"/>
    </location>
</feature>
<proteinExistence type="predicted"/>